<protein>
    <submittedName>
        <fullName evidence="1">Uncharacterized protein</fullName>
    </submittedName>
</protein>
<dbReference type="Proteomes" id="UP000835052">
    <property type="component" value="Unassembled WGS sequence"/>
</dbReference>
<evidence type="ECO:0000313" key="1">
    <source>
        <dbReference type="EMBL" id="CAD6192597.1"/>
    </source>
</evidence>
<proteinExistence type="predicted"/>
<keyword evidence="2" id="KW-1185">Reference proteome</keyword>
<accession>A0A8S1HB93</accession>
<gene>
    <name evidence="1" type="ORF">CAUJ_LOCUS8516</name>
</gene>
<comment type="caution">
    <text evidence="1">The sequence shown here is derived from an EMBL/GenBank/DDBJ whole genome shotgun (WGS) entry which is preliminary data.</text>
</comment>
<name>A0A8S1HB93_9PELO</name>
<dbReference type="EMBL" id="CAJGYM010000028">
    <property type="protein sequence ID" value="CAD6192597.1"/>
    <property type="molecule type" value="Genomic_DNA"/>
</dbReference>
<evidence type="ECO:0000313" key="2">
    <source>
        <dbReference type="Proteomes" id="UP000835052"/>
    </source>
</evidence>
<reference evidence="1" key="1">
    <citation type="submission" date="2020-10" db="EMBL/GenBank/DDBJ databases">
        <authorList>
            <person name="Kikuchi T."/>
        </authorList>
    </citation>
    <scope>NUCLEOTIDE SEQUENCE</scope>
    <source>
        <strain evidence="1">NKZ352</strain>
    </source>
</reference>
<organism evidence="1 2">
    <name type="scientific">Caenorhabditis auriculariae</name>
    <dbReference type="NCBI Taxonomy" id="2777116"/>
    <lineage>
        <taxon>Eukaryota</taxon>
        <taxon>Metazoa</taxon>
        <taxon>Ecdysozoa</taxon>
        <taxon>Nematoda</taxon>
        <taxon>Chromadorea</taxon>
        <taxon>Rhabditida</taxon>
        <taxon>Rhabditina</taxon>
        <taxon>Rhabditomorpha</taxon>
        <taxon>Rhabditoidea</taxon>
        <taxon>Rhabditidae</taxon>
        <taxon>Peloderinae</taxon>
        <taxon>Caenorhabditis</taxon>
    </lineage>
</organism>
<dbReference type="AlphaFoldDB" id="A0A8S1HB93"/>
<sequence length="93" mass="10410">MANARPEKATPRSEVVDSKMNQLPRLFKPNLCDTEYLNRIVSFPTLSTYQKEVSERVRCTKAKTTTTLVLSVLSTFASKRPLSQYVAVLGLSS</sequence>